<reference evidence="10 12" key="1">
    <citation type="submission" date="2016-04" db="EMBL/GenBank/DDBJ databases">
        <title>Complete genome sequencing and analysis of CBMB27, Methylobacterium phyllosphaerae isolated from leaf tissues of rice (Oryza sativa L.).</title>
        <authorList>
            <person name="Lee Y."/>
            <person name="Hwangbo K."/>
            <person name="Chung H."/>
            <person name="Yoo J."/>
            <person name="Kim K.Y."/>
            <person name="Sa T.M."/>
            <person name="Um Y."/>
            <person name="Madhaiyan M."/>
        </authorList>
    </citation>
    <scope>NUCLEOTIDE SEQUENCE [LARGE SCALE GENOMIC DNA]</scope>
    <source>
        <strain evidence="10 12">CBMB27</strain>
    </source>
</reference>
<gene>
    <name evidence="10" type="ORF">MCBMB27_05384</name>
    <name evidence="11" type="ORF">SAMN05192567_12232</name>
</gene>
<dbReference type="GO" id="GO:1990281">
    <property type="term" value="C:efflux pump complex"/>
    <property type="evidence" value="ECO:0007669"/>
    <property type="project" value="TreeGrafter"/>
</dbReference>
<dbReference type="GO" id="GO:0015562">
    <property type="term" value="F:efflux transmembrane transporter activity"/>
    <property type="evidence" value="ECO:0007669"/>
    <property type="project" value="InterPro"/>
</dbReference>
<evidence type="ECO:0000256" key="4">
    <source>
        <dbReference type="ARBA" id="ARBA00022452"/>
    </source>
</evidence>
<evidence type="ECO:0000256" key="9">
    <source>
        <dbReference type="SAM" id="MobiDB-lite"/>
    </source>
</evidence>
<dbReference type="KEGG" id="mphy:MCBMB27_05384"/>
<dbReference type="Pfam" id="PF02321">
    <property type="entry name" value="OEP"/>
    <property type="match status" value="1"/>
</dbReference>
<dbReference type="GO" id="GO:0009279">
    <property type="term" value="C:cell outer membrane"/>
    <property type="evidence" value="ECO:0007669"/>
    <property type="project" value="UniProtKB-SubCell"/>
</dbReference>
<dbReference type="Proteomes" id="UP000199140">
    <property type="component" value="Unassembled WGS sequence"/>
</dbReference>
<evidence type="ECO:0000313" key="10">
    <source>
        <dbReference type="EMBL" id="APT34675.1"/>
    </source>
</evidence>
<evidence type="ECO:0000256" key="7">
    <source>
        <dbReference type="ARBA" id="ARBA00023237"/>
    </source>
</evidence>
<comment type="subcellular location">
    <subcellularLocation>
        <location evidence="1">Cell outer membrane</location>
    </subcellularLocation>
</comment>
<dbReference type="InterPro" id="IPR051906">
    <property type="entry name" value="TolC-like"/>
</dbReference>
<evidence type="ECO:0000256" key="5">
    <source>
        <dbReference type="ARBA" id="ARBA00022692"/>
    </source>
</evidence>
<organism evidence="11 13">
    <name type="scientific">Methylobacterium phyllosphaerae</name>
    <dbReference type="NCBI Taxonomy" id="418223"/>
    <lineage>
        <taxon>Bacteria</taxon>
        <taxon>Pseudomonadati</taxon>
        <taxon>Pseudomonadota</taxon>
        <taxon>Alphaproteobacteria</taxon>
        <taxon>Hyphomicrobiales</taxon>
        <taxon>Methylobacteriaceae</taxon>
        <taxon>Methylobacterium</taxon>
    </lineage>
</organism>
<dbReference type="Gene3D" id="1.20.1600.10">
    <property type="entry name" value="Outer membrane efflux proteins (OEP)"/>
    <property type="match status" value="1"/>
</dbReference>
<evidence type="ECO:0000256" key="8">
    <source>
        <dbReference type="SAM" id="Coils"/>
    </source>
</evidence>
<evidence type="ECO:0000313" key="11">
    <source>
        <dbReference type="EMBL" id="SFH37805.1"/>
    </source>
</evidence>
<dbReference type="InterPro" id="IPR003423">
    <property type="entry name" value="OMP_efflux"/>
</dbReference>
<keyword evidence="6" id="KW-0472">Membrane</keyword>
<dbReference type="SUPFAM" id="SSF56954">
    <property type="entry name" value="Outer membrane efflux proteins (OEP)"/>
    <property type="match status" value="1"/>
</dbReference>
<evidence type="ECO:0000256" key="1">
    <source>
        <dbReference type="ARBA" id="ARBA00004442"/>
    </source>
</evidence>
<evidence type="ECO:0000313" key="12">
    <source>
        <dbReference type="Proteomes" id="UP000185487"/>
    </source>
</evidence>
<dbReference type="AlphaFoldDB" id="A0AAE8HVD0"/>
<evidence type="ECO:0000256" key="3">
    <source>
        <dbReference type="ARBA" id="ARBA00022448"/>
    </source>
</evidence>
<keyword evidence="5" id="KW-0812">Transmembrane</keyword>
<dbReference type="GO" id="GO:0015288">
    <property type="term" value="F:porin activity"/>
    <property type="evidence" value="ECO:0007669"/>
    <property type="project" value="TreeGrafter"/>
</dbReference>
<dbReference type="PANTHER" id="PTHR30026">
    <property type="entry name" value="OUTER MEMBRANE PROTEIN TOLC"/>
    <property type="match status" value="1"/>
</dbReference>
<keyword evidence="8" id="KW-0175">Coiled coil</keyword>
<proteinExistence type="inferred from homology"/>
<reference evidence="11 13" key="2">
    <citation type="submission" date="2016-10" db="EMBL/GenBank/DDBJ databases">
        <authorList>
            <person name="Varghese N."/>
            <person name="Submissions S."/>
        </authorList>
    </citation>
    <scope>NUCLEOTIDE SEQUENCE [LARGE SCALE GENOMIC DNA]</scope>
    <source>
        <strain evidence="11 13">CBMB27</strain>
    </source>
</reference>
<dbReference type="Proteomes" id="UP000185487">
    <property type="component" value="Chromosome"/>
</dbReference>
<accession>A0AAE8HVD0</accession>
<keyword evidence="7" id="KW-0998">Cell outer membrane</keyword>
<name>A0AAE8HVD0_9HYPH</name>
<comment type="similarity">
    <text evidence="2">Belongs to the outer membrane factor (OMF) (TC 1.B.17) family.</text>
</comment>
<evidence type="ECO:0000256" key="2">
    <source>
        <dbReference type="ARBA" id="ARBA00007613"/>
    </source>
</evidence>
<keyword evidence="3" id="KW-0813">Transport</keyword>
<keyword evidence="12" id="KW-1185">Reference proteome</keyword>
<protein>
    <submittedName>
        <fullName evidence="10">Outer membrane efflux protein BepC</fullName>
    </submittedName>
    <submittedName>
        <fullName evidence="11">Outer membrane protein TolC</fullName>
    </submittedName>
</protein>
<dbReference type="EMBL" id="FOPK01000022">
    <property type="protein sequence ID" value="SFH37805.1"/>
    <property type="molecule type" value="Genomic_DNA"/>
</dbReference>
<feature type="region of interest" description="Disordered" evidence="9">
    <location>
        <begin position="449"/>
        <end position="480"/>
    </location>
</feature>
<evidence type="ECO:0000313" key="13">
    <source>
        <dbReference type="Proteomes" id="UP000199140"/>
    </source>
</evidence>
<evidence type="ECO:0000256" key="6">
    <source>
        <dbReference type="ARBA" id="ARBA00023136"/>
    </source>
</evidence>
<sequence>MTIGLLVIPVTRPAVGGEKLDSAAAALVESFTLRAENARQEGAEARLRGAKDAFMPTVAVLADAPLSSRIRYSPEIAPTVVGLDVTPRAAPYQLGLVADLPLFDGFRRLNTLRAVDAQTDAGRALVAGKRQQVLLDAAIAVLSVMRDTQILEFRDAQCAAIGRILDATERQLAVGDATRTDAALARSRLQAAEAERERARSDLAASRATVIRLTGMDPERVAPPRLPGTLPRTPEAYEALVRTNNPGLIAARLGVQSDAARADAVTADLLPSVNLQVSRISQFGYSAALDRITDTTTRLLARIPLYEPGAFPRVAEASAAARQRGYEVQDIERTTLSTARVDFLRHKTVAEQAARLYARVVALRQSVKGMEIERVAGFRTIFDALNLRAELGDAEAGAAAVAAERDALSLALAAAAGLLDVDHPGAVGKRARVLPRAASRVAESPLVRSGVPPLRGSHTELKPAPEPVLRLSRIDPADAP</sequence>
<dbReference type="PANTHER" id="PTHR30026:SF22">
    <property type="entry name" value="OUTER MEMBRANE EFFLUX PROTEIN"/>
    <property type="match status" value="1"/>
</dbReference>
<keyword evidence="4" id="KW-1134">Transmembrane beta strand</keyword>
<dbReference type="EMBL" id="CP015367">
    <property type="protein sequence ID" value="APT34675.1"/>
    <property type="molecule type" value="Genomic_DNA"/>
</dbReference>
<feature type="coiled-coil region" evidence="8">
    <location>
        <begin position="182"/>
        <end position="209"/>
    </location>
</feature>
<dbReference type="RefSeq" id="WP_075381660.1">
    <property type="nucleotide sequence ID" value="NZ_FOPK01000022.1"/>
</dbReference>